<evidence type="ECO:0000259" key="4">
    <source>
        <dbReference type="Pfam" id="PF00294"/>
    </source>
</evidence>
<dbReference type="SUPFAM" id="SSF53613">
    <property type="entry name" value="Ribokinase-like"/>
    <property type="match status" value="1"/>
</dbReference>
<gene>
    <name evidence="5" type="ORF">Val02_22500</name>
</gene>
<feature type="domain" description="Carbohydrate kinase PfkB" evidence="4">
    <location>
        <begin position="1"/>
        <end position="290"/>
    </location>
</feature>
<dbReference type="PANTHER" id="PTHR43320:SF2">
    <property type="entry name" value="2-DEHYDRO-3-DEOXYGLUCONOKINASE_2-DEHYDRO-3-DEOXYGALACTONOKINASE"/>
    <property type="match status" value="1"/>
</dbReference>
<comment type="caution">
    <text evidence="5">The sequence shown here is derived from an EMBL/GenBank/DDBJ whole genome shotgun (WGS) entry which is preliminary data.</text>
</comment>
<reference evidence="5" key="1">
    <citation type="submission" date="2021-01" db="EMBL/GenBank/DDBJ databases">
        <title>Whole genome shotgun sequence of Virgisporangium aliadipatigenens NBRC 105644.</title>
        <authorList>
            <person name="Komaki H."/>
            <person name="Tamura T."/>
        </authorList>
    </citation>
    <scope>NUCLEOTIDE SEQUENCE</scope>
    <source>
        <strain evidence="5">NBRC 105644</strain>
    </source>
</reference>
<dbReference type="AlphaFoldDB" id="A0A8J3YHJ0"/>
<dbReference type="InterPro" id="IPR011611">
    <property type="entry name" value="PfkB_dom"/>
</dbReference>
<dbReference type="GO" id="GO:0016301">
    <property type="term" value="F:kinase activity"/>
    <property type="evidence" value="ECO:0007669"/>
    <property type="project" value="UniProtKB-KW"/>
</dbReference>
<dbReference type="PANTHER" id="PTHR43320">
    <property type="entry name" value="SUGAR KINASE"/>
    <property type="match status" value="1"/>
</dbReference>
<name>A0A8J3YHJ0_9ACTN</name>
<keyword evidence="3 5" id="KW-0418">Kinase</keyword>
<sequence>MTDVVTMGETMAVFSNADVGPLRHATHLRLGAAGAESTVAIGVSRLGLSAAYIGRVGADELGRAVLARLRGEGLDVSAVRVDPDAPTGLMVKERRTTRVSRVVYYRSGSAGSRLSVEDVPASLAAAKVLHVSGVTPALSESALAATRHAVRTAKDAGVTVSLDYNYRAALWTPERARDVLRELTADADIVFAGEDEARLVTGGATPRDLAAYGPAQAVVKLGAAGAVALVDGAAYRAAAVPVPVADPVGAGDAFVAGYLAALLQGQDPGERLRAGCRLGAFAVSVPGDWEGLPLAHEVGLLDEADGEVLR</sequence>
<dbReference type="EMBL" id="BOPF01000007">
    <property type="protein sequence ID" value="GIJ45364.1"/>
    <property type="molecule type" value="Genomic_DNA"/>
</dbReference>
<keyword evidence="6" id="KW-1185">Reference proteome</keyword>
<dbReference type="CDD" id="cd01166">
    <property type="entry name" value="KdgK"/>
    <property type="match status" value="1"/>
</dbReference>
<evidence type="ECO:0000256" key="3">
    <source>
        <dbReference type="ARBA" id="ARBA00022777"/>
    </source>
</evidence>
<protein>
    <submittedName>
        <fullName evidence="5">Sugar kinase</fullName>
    </submittedName>
</protein>
<dbReference type="InterPro" id="IPR002173">
    <property type="entry name" value="Carboh/pur_kinase_PfkB_CS"/>
</dbReference>
<keyword evidence="2" id="KW-0808">Transferase</keyword>
<dbReference type="Proteomes" id="UP000619260">
    <property type="component" value="Unassembled WGS sequence"/>
</dbReference>
<dbReference type="Gene3D" id="3.40.1190.20">
    <property type="match status" value="1"/>
</dbReference>
<dbReference type="InterPro" id="IPR029056">
    <property type="entry name" value="Ribokinase-like"/>
</dbReference>
<accession>A0A8J3YHJ0</accession>
<evidence type="ECO:0000313" key="6">
    <source>
        <dbReference type="Proteomes" id="UP000619260"/>
    </source>
</evidence>
<dbReference type="RefSeq" id="WP_203898920.1">
    <property type="nucleotide sequence ID" value="NZ_BOPF01000007.1"/>
</dbReference>
<organism evidence="5 6">
    <name type="scientific">Virgisporangium aliadipatigenens</name>
    <dbReference type="NCBI Taxonomy" id="741659"/>
    <lineage>
        <taxon>Bacteria</taxon>
        <taxon>Bacillati</taxon>
        <taxon>Actinomycetota</taxon>
        <taxon>Actinomycetes</taxon>
        <taxon>Micromonosporales</taxon>
        <taxon>Micromonosporaceae</taxon>
        <taxon>Virgisporangium</taxon>
    </lineage>
</organism>
<evidence type="ECO:0000313" key="5">
    <source>
        <dbReference type="EMBL" id="GIJ45364.1"/>
    </source>
</evidence>
<proteinExistence type="inferred from homology"/>
<dbReference type="PROSITE" id="PS00584">
    <property type="entry name" value="PFKB_KINASES_2"/>
    <property type="match status" value="1"/>
</dbReference>
<dbReference type="InterPro" id="IPR052700">
    <property type="entry name" value="Carb_kinase_PfkB-like"/>
</dbReference>
<evidence type="ECO:0000256" key="2">
    <source>
        <dbReference type="ARBA" id="ARBA00022679"/>
    </source>
</evidence>
<dbReference type="Pfam" id="PF00294">
    <property type="entry name" value="PfkB"/>
    <property type="match status" value="1"/>
</dbReference>
<comment type="similarity">
    <text evidence="1">Belongs to the carbohydrate kinase PfkB family.</text>
</comment>
<evidence type="ECO:0000256" key="1">
    <source>
        <dbReference type="ARBA" id="ARBA00010688"/>
    </source>
</evidence>